<reference evidence="10 11" key="1">
    <citation type="journal article" date="2024" name="bioRxiv">
        <title>A reference genome for Trichogramma kaykai: A tiny desert-dwelling parasitoid wasp with competing sex-ratio distorters.</title>
        <authorList>
            <person name="Culotta J."/>
            <person name="Lindsey A.R."/>
        </authorList>
    </citation>
    <scope>NUCLEOTIDE SEQUENCE [LARGE SCALE GENOMIC DNA]</scope>
    <source>
        <strain evidence="10 11">KSX58</strain>
    </source>
</reference>
<dbReference type="InterPro" id="IPR024079">
    <property type="entry name" value="MetalloPept_cat_dom_sf"/>
</dbReference>
<evidence type="ECO:0000256" key="1">
    <source>
        <dbReference type="ARBA" id="ARBA00022670"/>
    </source>
</evidence>
<evidence type="ECO:0000256" key="7">
    <source>
        <dbReference type="ARBA" id="ARBA00023180"/>
    </source>
</evidence>
<dbReference type="SUPFAM" id="SSF55486">
    <property type="entry name" value="Metalloproteases ('zincins'), catalytic domain"/>
    <property type="match status" value="1"/>
</dbReference>
<keyword evidence="5" id="KW-0482">Metalloprotease</keyword>
<keyword evidence="1" id="KW-0645">Protease</keyword>
<feature type="active site" evidence="8">
    <location>
        <position position="338"/>
    </location>
</feature>
<evidence type="ECO:0000256" key="5">
    <source>
        <dbReference type="ARBA" id="ARBA00023049"/>
    </source>
</evidence>
<comment type="caution">
    <text evidence="10">The sequence shown here is derived from an EMBL/GenBank/DDBJ whole genome shotgun (WGS) entry which is preliminary data.</text>
</comment>
<evidence type="ECO:0000313" key="10">
    <source>
        <dbReference type="EMBL" id="KAL3394226.1"/>
    </source>
</evidence>
<proteinExistence type="predicted"/>
<evidence type="ECO:0000256" key="6">
    <source>
        <dbReference type="ARBA" id="ARBA00023157"/>
    </source>
</evidence>
<comment type="caution">
    <text evidence="8">Lacks conserved residue(s) required for the propagation of feature annotation.</text>
</comment>
<dbReference type="InterPro" id="IPR041645">
    <property type="entry name" value="ADAMTS_CR_2"/>
</dbReference>
<dbReference type="GO" id="GO:0046872">
    <property type="term" value="F:metal ion binding"/>
    <property type="evidence" value="ECO:0007669"/>
    <property type="project" value="UniProtKB-KW"/>
</dbReference>
<keyword evidence="11" id="KW-1185">Reference proteome</keyword>
<dbReference type="Gene3D" id="3.40.1620.60">
    <property type="match status" value="2"/>
</dbReference>
<gene>
    <name evidence="10" type="ORF">TKK_011259</name>
</gene>
<evidence type="ECO:0000256" key="4">
    <source>
        <dbReference type="ARBA" id="ARBA00022833"/>
    </source>
</evidence>
<feature type="binding site" evidence="8">
    <location>
        <position position="347"/>
    </location>
    <ligand>
        <name>Zn(2+)</name>
        <dbReference type="ChEBI" id="CHEBI:29105"/>
        <note>catalytic</note>
    </ligand>
</feature>
<dbReference type="Pfam" id="PF01421">
    <property type="entry name" value="Reprolysin"/>
    <property type="match status" value="1"/>
</dbReference>
<sequence>MTDVEVELVFDCKKETVHELEYEIVSINYENTDGSNLRLNMRAFNKTYKLNLTKNNEVLIGQKTPIYLAYSDSKKNLSISYQKFEFPLMSSLNVYSDLINNAALMTNNDRGNDTHFTGVINDRVMLRPLPKRIDLDLLKNASFSIPRNLRENLYSCRTHHIAIKTKIRRGNSNRGAIRKSDESIQKLQLIERKRRTKREDSENQHFTDKDTVYPEILVVIDYETYGMENFNINGTLFYMIALWNAVDLKFREIDRPTVQLNIAGIVIPQVKIFFSYLKTKYDVVVLMTRRDIISSDDNNNTSLATGIAAVGGACDVQSNVALVQDTGGFSGIITAAHELAHTFGAEHDGIPAENPTEMFCSGNDGYIMSYNNTDSRSWHWSNCSISSMRTFFNAGYSECLRNKPDIGIPYPKILPGTIMSRNEQCWKIKEGYFSNWTVESDCSKLHCTKVVLINDTIDLHMVEIHSPPADGTYCGIGHMCLEGKCVADTRSVYEPNPEYLKSKTLPGEVYVRDDQCLLHGDEYFSEEEYNCLHLICSKYIGDGRITSNEAFFHRPADGSYCGENQICFGGQCIKNIFDDVDSDVL</sequence>
<keyword evidence="2 8" id="KW-0479">Metal-binding</keyword>
<feature type="domain" description="Peptidase M12B" evidence="9">
    <location>
        <begin position="212"/>
        <end position="404"/>
    </location>
</feature>
<feature type="binding site" evidence="8">
    <location>
        <position position="337"/>
    </location>
    <ligand>
        <name>Zn(2+)</name>
        <dbReference type="ChEBI" id="CHEBI:29105"/>
        <note>catalytic</note>
    </ligand>
</feature>
<keyword evidence="4 8" id="KW-0862">Zinc</keyword>
<evidence type="ECO:0000256" key="8">
    <source>
        <dbReference type="PROSITE-ProRule" id="PRU00276"/>
    </source>
</evidence>
<accession>A0ABD2WNQ7</accession>
<evidence type="ECO:0000256" key="2">
    <source>
        <dbReference type="ARBA" id="ARBA00022723"/>
    </source>
</evidence>
<dbReference type="Gene3D" id="3.40.390.10">
    <property type="entry name" value="Collagenase (Catalytic Domain)"/>
    <property type="match status" value="1"/>
</dbReference>
<keyword evidence="3" id="KW-0378">Hydrolase</keyword>
<protein>
    <recommendedName>
        <fullName evidence="9">Peptidase M12B domain-containing protein</fullName>
    </recommendedName>
</protein>
<dbReference type="InterPro" id="IPR001590">
    <property type="entry name" value="Peptidase_M12B"/>
</dbReference>
<dbReference type="Proteomes" id="UP001627154">
    <property type="component" value="Unassembled WGS sequence"/>
</dbReference>
<keyword evidence="6" id="KW-1015">Disulfide bond</keyword>
<feature type="binding site" evidence="8">
    <location>
        <position position="341"/>
    </location>
    <ligand>
        <name>Zn(2+)</name>
        <dbReference type="ChEBI" id="CHEBI:29105"/>
        <note>catalytic</note>
    </ligand>
</feature>
<dbReference type="PROSITE" id="PS50215">
    <property type="entry name" value="ADAM_MEPRO"/>
    <property type="match status" value="1"/>
</dbReference>
<dbReference type="EMBL" id="JBJJXI010000092">
    <property type="protein sequence ID" value="KAL3394226.1"/>
    <property type="molecule type" value="Genomic_DNA"/>
</dbReference>
<dbReference type="Pfam" id="PF17771">
    <property type="entry name" value="ADAMTS_CR_2"/>
    <property type="match status" value="2"/>
</dbReference>
<dbReference type="GO" id="GO:0008237">
    <property type="term" value="F:metallopeptidase activity"/>
    <property type="evidence" value="ECO:0007669"/>
    <property type="project" value="UniProtKB-KW"/>
</dbReference>
<dbReference type="PANTHER" id="PTHR11905:SF249">
    <property type="entry name" value="SOL NARAE, ISOFORM C"/>
    <property type="match status" value="1"/>
</dbReference>
<dbReference type="AlphaFoldDB" id="A0ABD2WNQ7"/>
<organism evidence="10 11">
    <name type="scientific">Trichogramma kaykai</name>
    <dbReference type="NCBI Taxonomy" id="54128"/>
    <lineage>
        <taxon>Eukaryota</taxon>
        <taxon>Metazoa</taxon>
        <taxon>Ecdysozoa</taxon>
        <taxon>Arthropoda</taxon>
        <taxon>Hexapoda</taxon>
        <taxon>Insecta</taxon>
        <taxon>Pterygota</taxon>
        <taxon>Neoptera</taxon>
        <taxon>Endopterygota</taxon>
        <taxon>Hymenoptera</taxon>
        <taxon>Apocrita</taxon>
        <taxon>Proctotrupomorpha</taxon>
        <taxon>Chalcidoidea</taxon>
        <taxon>Trichogrammatidae</taxon>
        <taxon>Trichogramma</taxon>
    </lineage>
</organism>
<evidence type="ECO:0000256" key="3">
    <source>
        <dbReference type="ARBA" id="ARBA00022801"/>
    </source>
</evidence>
<keyword evidence="7" id="KW-0325">Glycoprotein</keyword>
<name>A0ABD2WNQ7_9HYME</name>
<evidence type="ECO:0000259" key="9">
    <source>
        <dbReference type="PROSITE" id="PS50215"/>
    </source>
</evidence>
<dbReference type="GO" id="GO:0006508">
    <property type="term" value="P:proteolysis"/>
    <property type="evidence" value="ECO:0007669"/>
    <property type="project" value="UniProtKB-KW"/>
</dbReference>
<evidence type="ECO:0000313" key="11">
    <source>
        <dbReference type="Proteomes" id="UP001627154"/>
    </source>
</evidence>
<dbReference type="PANTHER" id="PTHR11905">
    <property type="entry name" value="ADAM A DISINTEGRIN AND METALLOPROTEASE DOMAIN"/>
    <property type="match status" value="1"/>
</dbReference>